<keyword evidence="4" id="KW-0812">Transmembrane</keyword>
<dbReference type="PROSITE" id="PS01124">
    <property type="entry name" value="HTH_ARAC_FAMILY_2"/>
    <property type="match status" value="1"/>
</dbReference>
<evidence type="ECO:0000313" key="8">
    <source>
        <dbReference type="Proteomes" id="UP001519887"/>
    </source>
</evidence>
<feature type="domain" description="GGDEF" evidence="6">
    <location>
        <begin position="415"/>
        <end position="545"/>
    </location>
</feature>
<dbReference type="SMART" id="SM00342">
    <property type="entry name" value="HTH_ARAC"/>
    <property type="match status" value="1"/>
</dbReference>
<keyword evidence="1" id="KW-0805">Transcription regulation</keyword>
<comment type="caution">
    <text evidence="7">The sequence shown here is derived from an EMBL/GenBank/DDBJ whole genome shotgun (WGS) entry which is preliminary data.</text>
</comment>
<dbReference type="PANTHER" id="PTHR43280">
    <property type="entry name" value="ARAC-FAMILY TRANSCRIPTIONAL REGULATOR"/>
    <property type="match status" value="1"/>
</dbReference>
<evidence type="ECO:0000259" key="6">
    <source>
        <dbReference type="PROSITE" id="PS50887"/>
    </source>
</evidence>
<keyword evidence="8" id="KW-1185">Reference proteome</keyword>
<dbReference type="InterPro" id="IPR009057">
    <property type="entry name" value="Homeodomain-like_sf"/>
</dbReference>
<evidence type="ECO:0000256" key="4">
    <source>
        <dbReference type="SAM" id="Phobius"/>
    </source>
</evidence>
<dbReference type="InterPro" id="IPR018060">
    <property type="entry name" value="HTH_AraC"/>
</dbReference>
<keyword evidence="4" id="KW-0472">Membrane</keyword>
<evidence type="ECO:0000313" key="7">
    <source>
        <dbReference type="EMBL" id="MBW7454608.1"/>
    </source>
</evidence>
<proteinExistence type="predicted"/>
<keyword evidence="3" id="KW-0804">Transcription</keyword>
<dbReference type="InterPro" id="IPR020449">
    <property type="entry name" value="Tscrpt_reg_AraC-type_HTH"/>
</dbReference>
<keyword evidence="2" id="KW-0238">DNA-binding</keyword>
<reference evidence="7 8" key="1">
    <citation type="submission" date="2021-07" db="EMBL/GenBank/DDBJ databases">
        <title>Paenibacillus radiodurans sp. nov., isolated from the southeastern edge of Tengger Desert.</title>
        <authorList>
            <person name="Zhang G."/>
        </authorList>
    </citation>
    <scope>NUCLEOTIDE SEQUENCE [LARGE SCALE GENOMIC DNA]</scope>
    <source>
        <strain evidence="7 8">CCM 7311</strain>
    </source>
</reference>
<dbReference type="PRINTS" id="PR00032">
    <property type="entry name" value="HTHARAC"/>
</dbReference>
<dbReference type="Gene3D" id="1.10.10.60">
    <property type="entry name" value="Homeodomain-like"/>
    <property type="match status" value="2"/>
</dbReference>
<protein>
    <submittedName>
        <fullName evidence="7">Helix-turn-helix domain-containing protein</fullName>
    </submittedName>
</protein>
<dbReference type="SUPFAM" id="SSF46689">
    <property type="entry name" value="Homeodomain-like"/>
    <property type="match status" value="1"/>
</dbReference>
<name>A0ABS7C149_9BACL</name>
<feature type="transmembrane region" description="Helical" evidence="4">
    <location>
        <begin position="304"/>
        <end position="326"/>
    </location>
</feature>
<dbReference type="InterPro" id="IPR041522">
    <property type="entry name" value="CdaR_GGDEF"/>
</dbReference>
<evidence type="ECO:0000256" key="1">
    <source>
        <dbReference type="ARBA" id="ARBA00023015"/>
    </source>
</evidence>
<dbReference type="InterPro" id="IPR018062">
    <property type="entry name" value="HTH_AraC-typ_CS"/>
</dbReference>
<gene>
    <name evidence="7" type="ORF">K0U00_11260</name>
</gene>
<dbReference type="Proteomes" id="UP001519887">
    <property type="component" value="Unassembled WGS sequence"/>
</dbReference>
<accession>A0ABS7C149</accession>
<sequence length="771" mass="87976">MRGATFSPMFRRFLISYLIVLLLPNVAGYMSYRASVKVAGTSSVENSRALLNQSKEILETRLNEVEAFTKQLAINKDLNLIMTEKNQHDANNVFGLLGMSKDIANYTRANDFLQNFYIYLDNYNVVLTADSLYYRPEHFYELNHYKDMTFEQWKTTILDKFHENEIIPLRPYIKSSAQNSDITFQSSVITFIQSLPINSLNKPRATVVVTIDEQKIGRLLSGMFGQNGGWGFITDNKGNTLISQGIDDASIKKLSHIPSGQAGDLDTLENGMLLITVQSATTGWLYTAGIPEEMVMQQANQIKYVTWMFTAGALIIGLLIILMLAYRNTAPIARLLSVFKDQAESGSDRYKNEYDFLSGNISNLIDNNKLLESELNKQLPLLRDAFIKRLLVGEFYSLDEIEAVSSQAGISVGSAQGHVCVIKLNGYGEIDNEEIIHELSLARLLLKKLLQEEDEELLVTDLGSDKIALLYPRKAEPQDEADNLVESRMTQLAEEIFNQYRLTVSIGIGNPYQTLRDISRSFDEAQQASEYAVYGGERRVVWYLDTARETSMYYYPIDTQQRLLNTLKVGEYDEAKRILDQILLKNFEERELSYDMRQQLIVELKGTILKLMDQKSFQDEAFNESVRNEIAQIQPLDAVEQLRSRLDTLMRNICSAIAKQKSDDVDETIRAIMIHIQNQYTDPDLTLYRIAESVQRPERFISHLFKEQTGENLSDYLERIRMNKASDLLIQNELTIDEISAQVGYNSAHSFRRAFKRVKGVAPSAYRQTSE</sequence>
<dbReference type="InterPro" id="IPR000160">
    <property type="entry name" value="GGDEF_dom"/>
</dbReference>
<evidence type="ECO:0000256" key="2">
    <source>
        <dbReference type="ARBA" id="ARBA00023125"/>
    </source>
</evidence>
<organism evidence="7 8">
    <name type="scientific">Paenibacillus sepulcri</name>
    <dbReference type="NCBI Taxonomy" id="359917"/>
    <lineage>
        <taxon>Bacteria</taxon>
        <taxon>Bacillati</taxon>
        <taxon>Bacillota</taxon>
        <taxon>Bacilli</taxon>
        <taxon>Bacillales</taxon>
        <taxon>Paenibacillaceae</taxon>
        <taxon>Paenibacillus</taxon>
    </lineage>
</organism>
<dbReference type="PROSITE" id="PS50887">
    <property type="entry name" value="GGDEF"/>
    <property type="match status" value="1"/>
</dbReference>
<dbReference type="RefSeq" id="WP_210046047.1">
    <property type="nucleotide sequence ID" value="NZ_JBHLVU010000028.1"/>
</dbReference>
<dbReference type="PROSITE" id="PS00041">
    <property type="entry name" value="HTH_ARAC_FAMILY_1"/>
    <property type="match status" value="1"/>
</dbReference>
<dbReference type="Pfam" id="PF12833">
    <property type="entry name" value="HTH_18"/>
    <property type="match status" value="1"/>
</dbReference>
<dbReference type="Pfam" id="PF17853">
    <property type="entry name" value="GGDEF_2"/>
    <property type="match status" value="1"/>
</dbReference>
<dbReference type="EMBL" id="JAHZIK010000223">
    <property type="protein sequence ID" value="MBW7454608.1"/>
    <property type="molecule type" value="Genomic_DNA"/>
</dbReference>
<dbReference type="PANTHER" id="PTHR43280:SF28">
    <property type="entry name" value="HTH-TYPE TRANSCRIPTIONAL ACTIVATOR RHAS"/>
    <property type="match status" value="1"/>
</dbReference>
<feature type="domain" description="HTH araC/xylS-type" evidence="5">
    <location>
        <begin position="670"/>
        <end position="769"/>
    </location>
</feature>
<evidence type="ECO:0000256" key="3">
    <source>
        <dbReference type="ARBA" id="ARBA00023163"/>
    </source>
</evidence>
<evidence type="ECO:0000259" key="5">
    <source>
        <dbReference type="PROSITE" id="PS01124"/>
    </source>
</evidence>
<keyword evidence="4" id="KW-1133">Transmembrane helix</keyword>